<dbReference type="InterPro" id="IPR014729">
    <property type="entry name" value="Rossmann-like_a/b/a_fold"/>
</dbReference>
<evidence type="ECO:0000256" key="1">
    <source>
        <dbReference type="ARBA" id="ARBA00001932"/>
    </source>
</evidence>
<dbReference type="Gene3D" id="1.10.579.10">
    <property type="entry name" value="DNA Cyclobutane Dipyrimidine Photolyase, subunit A, domain 3"/>
    <property type="match status" value="1"/>
</dbReference>
<dbReference type="InterPro" id="IPR002081">
    <property type="entry name" value="Cryptochrome/DNA_photolyase_1"/>
</dbReference>
<dbReference type="PANTHER" id="PTHR11455:SF9">
    <property type="entry name" value="CRYPTOCHROME CIRCADIAN CLOCK 5 ISOFORM X1"/>
    <property type="match status" value="1"/>
</dbReference>
<dbReference type="GO" id="GO:0006139">
    <property type="term" value="P:nucleobase-containing compound metabolic process"/>
    <property type="evidence" value="ECO:0007669"/>
    <property type="project" value="UniProtKB-ARBA"/>
</dbReference>
<feature type="binding site" evidence="5">
    <location>
        <begin position="386"/>
        <end position="388"/>
    </location>
    <ligand>
        <name>FAD</name>
        <dbReference type="ChEBI" id="CHEBI:57692"/>
    </ligand>
</feature>
<name>A0A420BIL6_SPHD1</name>
<evidence type="ECO:0000313" key="9">
    <source>
        <dbReference type="EMBL" id="RKE56517.1"/>
    </source>
</evidence>
<evidence type="ECO:0000313" key="10">
    <source>
        <dbReference type="Proteomes" id="UP000286246"/>
    </source>
</evidence>
<comment type="cofactor">
    <cofactor evidence="1">
        <name>(6R)-5,10-methylene-5,6,7,8-tetrahydrofolate</name>
        <dbReference type="ChEBI" id="CHEBI:15636"/>
    </cofactor>
</comment>
<feature type="site" description="Electron transfer via tryptophanyl radical" evidence="6">
    <location>
        <position position="320"/>
    </location>
</feature>
<evidence type="ECO:0000256" key="4">
    <source>
        <dbReference type="ARBA" id="ARBA00022991"/>
    </source>
</evidence>
<keyword evidence="4 7" id="KW-0157">Chromophore</keyword>
<evidence type="ECO:0000256" key="7">
    <source>
        <dbReference type="RuleBase" id="RU004182"/>
    </source>
</evidence>
<dbReference type="GO" id="GO:0003904">
    <property type="term" value="F:deoxyribodipyrimidine photo-lyase activity"/>
    <property type="evidence" value="ECO:0007669"/>
    <property type="project" value="TreeGrafter"/>
</dbReference>
<comment type="caution">
    <text evidence="9">The sequence shown here is derived from an EMBL/GenBank/DDBJ whole genome shotgun (WGS) entry which is preliminary data.</text>
</comment>
<dbReference type="GO" id="GO:0071949">
    <property type="term" value="F:FAD binding"/>
    <property type="evidence" value="ECO:0007669"/>
    <property type="project" value="TreeGrafter"/>
</dbReference>
<dbReference type="GO" id="GO:0003677">
    <property type="term" value="F:DNA binding"/>
    <property type="evidence" value="ECO:0007669"/>
    <property type="project" value="TreeGrafter"/>
</dbReference>
<protein>
    <submittedName>
        <fullName evidence="9">Deoxyribodipyrimidine photo-lyase</fullName>
    </submittedName>
</protein>
<keyword evidence="3 5" id="KW-0274">FAD</keyword>
<dbReference type="PROSITE" id="PS00394">
    <property type="entry name" value="DNA_PHOTOLYASES_1_1"/>
    <property type="match status" value="1"/>
</dbReference>
<feature type="site" description="Electron transfer via tryptophanyl radical" evidence="6">
    <location>
        <position position="396"/>
    </location>
</feature>
<dbReference type="PROSITE" id="PS00691">
    <property type="entry name" value="DNA_PHOTOLYASES_1_2"/>
    <property type="match status" value="1"/>
</dbReference>
<evidence type="ECO:0000256" key="6">
    <source>
        <dbReference type="PIRSR" id="PIRSR602081-2"/>
    </source>
</evidence>
<dbReference type="SUPFAM" id="SSF52425">
    <property type="entry name" value="Cryptochrome/photolyase, N-terminal domain"/>
    <property type="match status" value="1"/>
</dbReference>
<dbReference type="Proteomes" id="UP000286246">
    <property type="component" value="Unassembled WGS sequence"/>
</dbReference>
<dbReference type="PROSITE" id="PS51645">
    <property type="entry name" value="PHR_CRY_ALPHA_BETA"/>
    <property type="match status" value="1"/>
</dbReference>
<accession>A0A420BIL6</accession>
<dbReference type="SUPFAM" id="SSF48173">
    <property type="entry name" value="Cryptochrome/photolyase FAD-binding domain"/>
    <property type="match status" value="1"/>
</dbReference>
<keyword evidence="10" id="KW-1185">Reference proteome</keyword>
<comment type="similarity">
    <text evidence="7">Belongs to the DNA photolyase family.</text>
</comment>
<gene>
    <name evidence="9" type="ORF">DFQ12_1382</name>
</gene>
<evidence type="ECO:0000259" key="8">
    <source>
        <dbReference type="PROSITE" id="PS51645"/>
    </source>
</evidence>
<keyword evidence="2 5" id="KW-0285">Flavoprotein</keyword>
<dbReference type="PANTHER" id="PTHR11455">
    <property type="entry name" value="CRYPTOCHROME"/>
    <property type="match status" value="1"/>
</dbReference>
<feature type="binding site" evidence="5">
    <location>
        <position position="286"/>
    </location>
    <ligand>
        <name>FAD</name>
        <dbReference type="ChEBI" id="CHEBI:57692"/>
    </ligand>
</feature>
<comment type="cofactor">
    <cofactor evidence="5">
        <name>FAD</name>
        <dbReference type="ChEBI" id="CHEBI:57692"/>
    </cofactor>
    <text evidence="5">Binds 1 FAD per subunit.</text>
</comment>
<dbReference type="InterPro" id="IPR005101">
    <property type="entry name" value="Cryptochr/Photolyase_FAD-bd"/>
</dbReference>
<dbReference type="Gene3D" id="3.40.50.620">
    <property type="entry name" value="HUPs"/>
    <property type="match status" value="1"/>
</dbReference>
<dbReference type="Pfam" id="PF00875">
    <property type="entry name" value="DNA_photolyase"/>
    <property type="match status" value="1"/>
</dbReference>
<dbReference type="GO" id="GO:0006950">
    <property type="term" value="P:response to stress"/>
    <property type="evidence" value="ECO:0007669"/>
    <property type="project" value="UniProtKB-ARBA"/>
</dbReference>
<dbReference type="Pfam" id="PF03441">
    <property type="entry name" value="FAD_binding_7"/>
    <property type="match status" value="1"/>
</dbReference>
<evidence type="ECO:0000256" key="5">
    <source>
        <dbReference type="PIRSR" id="PIRSR602081-1"/>
    </source>
</evidence>
<dbReference type="InterPro" id="IPR006050">
    <property type="entry name" value="DNA_photolyase_N"/>
</dbReference>
<keyword evidence="9" id="KW-0456">Lyase</keyword>
<proteinExistence type="inferred from homology"/>
<feature type="domain" description="Photolyase/cryptochrome alpha/beta" evidence="8">
    <location>
        <begin position="37"/>
        <end position="167"/>
    </location>
</feature>
<dbReference type="EMBL" id="RAPY01000001">
    <property type="protein sequence ID" value="RKE56517.1"/>
    <property type="molecule type" value="Genomic_DNA"/>
</dbReference>
<dbReference type="GO" id="GO:0009416">
    <property type="term" value="P:response to light stimulus"/>
    <property type="evidence" value="ECO:0007669"/>
    <property type="project" value="TreeGrafter"/>
</dbReference>
<dbReference type="InterPro" id="IPR036155">
    <property type="entry name" value="Crypto/Photolyase_N_sf"/>
</dbReference>
<feature type="site" description="Electron transfer via tryptophanyl radical" evidence="6">
    <location>
        <position position="373"/>
    </location>
</feature>
<dbReference type="Gene3D" id="1.25.40.80">
    <property type="match status" value="2"/>
</dbReference>
<evidence type="ECO:0000256" key="3">
    <source>
        <dbReference type="ARBA" id="ARBA00022827"/>
    </source>
</evidence>
<dbReference type="InterPro" id="IPR018394">
    <property type="entry name" value="DNA_photolyase_1_CS_C"/>
</dbReference>
<feature type="binding site" evidence="5">
    <location>
        <position position="246"/>
    </location>
    <ligand>
        <name>FAD</name>
        <dbReference type="ChEBI" id="CHEBI:57692"/>
    </ligand>
</feature>
<dbReference type="PRINTS" id="PR00147">
    <property type="entry name" value="DNAPHOTLYASE"/>
</dbReference>
<evidence type="ECO:0000256" key="2">
    <source>
        <dbReference type="ARBA" id="ARBA00022630"/>
    </source>
</evidence>
<sequence>MSDQRFFLGFIFGVIKLKRWGSAEVDRVTSIFMEKSKVVVFWFRRDLRLEDNVGLSQALGTGLPVLPIFIFDEDILGRLEDKLDRRVDYIHQALDGINKKLREYGATLTSFHGSPLAIFKTLHEQYNIQKVYCNSDYEPKAIRRDRTIAEFFKAAGIPFNAVKDQVIFDKHEILKNDGTPYTVYTPYAKRWREKLTAEYCQFTDQIDGHFFQQTYAPIIPLEKIGFKKTDLTFEPPQLNAAIINTYDKYRDYPALEGTTNLGIALRFGTISIRRCVAFAKQHNEVWLSELIWREFFMQILFHFPNVVNESFKKKYDDIQWRNDETEFERWCQGKTGYPLVDAGMRQLNYTGYMHNRVRMVAASFLCKHLLIDWRWGEAYFAQKLNDYDLSANNGNWQWAAGSGCDAAPYFRVFNPIIQAEKFDKKQEYSRQWIPELGTTDYPEPIIAHPIARERALKTYAAALK</sequence>
<organism evidence="9 10">
    <name type="scientific">Sphingobacterium detergens</name>
    <dbReference type="NCBI Taxonomy" id="1145106"/>
    <lineage>
        <taxon>Bacteria</taxon>
        <taxon>Pseudomonadati</taxon>
        <taxon>Bacteroidota</taxon>
        <taxon>Sphingobacteriia</taxon>
        <taxon>Sphingobacteriales</taxon>
        <taxon>Sphingobacteriaceae</taxon>
        <taxon>Sphingobacterium</taxon>
    </lineage>
</organism>
<dbReference type="InterPro" id="IPR036134">
    <property type="entry name" value="Crypto/Photolyase_FAD-like_sf"/>
</dbReference>
<dbReference type="AlphaFoldDB" id="A0A420BIL6"/>
<reference evidence="9 10" key="1">
    <citation type="submission" date="2018-09" db="EMBL/GenBank/DDBJ databases">
        <title>Genomic Encyclopedia of Type Strains, Phase III (KMG-III): the genomes of soil and plant-associated and newly described type strains.</title>
        <authorList>
            <person name="Whitman W."/>
        </authorList>
    </citation>
    <scope>NUCLEOTIDE SEQUENCE [LARGE SCALE GENOMIC DNA]</scope>
    <source>
        <strain evidence="9 10">CECT 7938</strain>
    </source>
</reference>
<feature type="binding site" evidence="5">
    <location>
        <begin position="289"/>
        <end position="296"/>
    </location>
    <ligand>
        <name>FAD</name>
        <dbReference type="ChEBI" id="CHEBI:57692"/>
    </ligand>
</feature>